<dbReference type="AlphaFoldDB" id="A0A9P5JWN2"/>
<evidence type="ECO:0000256" key="1">
    <source>
        <dbReference type="SAM" id="MobiDB-lite"/>
    </source>
</evidence>
<proteinExistence type="predicted"/>
<keyword evidence="4" id="KW-1185">Reference proteome</keyword>
<dbReference type="InterPro" id="IPR046522">
    <property type="entry name" value="DUF6699"/>
</dbReference>
<name>A0A9P5JWN2_9AGAM</name>
<reference evidence="3" key="1">
    <citation type="submission" date="2019-10" db="EMBL/GenBank/DDBJ databases">
        <authorList>
            <consortium name="DOE Joint Genome Institute"/>
            <person name="Kuo A."/>
            <person name="Miyauchi S."/>
            <person name="Kiss E."/>
            <person name="Drula E."/>
            <person name="Kohler A."/>
            <person name="Sanchez-Garcia M."/>
            <person name="Andreopoulos B."/>
            <person name="Barry K.W."/>
            <person name="Bonito G."/>
            <person name="Buee M."/>
            <person name="Carver A."/>
            <person name="Chen C."/>
            <person name="Cichocki N."/>
            <person name="Clum A."/>
            <person name="Culley D."/>
            <person name="Crous P.W."/>
            <person name="Fauchery L."/>
            <person name="Girlanda M."/>
            <person name="Hayes R."/>
            <person name="Keri Z."/>
            <person name="LaButti K."/>
            <person name="Lipzen A."/>
            <person name="Lombard V."/>
            <person name="Magnuson J."/>
            <person name="Maillard F."/>
            <person name="Morin E."/>
            <person name="Murat C."/>
            <person name="Nolan M."/>
            <person name="Ohm R."/>
            <person name="Pangilinan J."/>
            <person name="Pereira M."/>
            <person name="Perotto S."/>
            <person name="Peter M."/>
            <person name="Riley R."/>
            <person name="Sitrit Y."/>
            <person name="Stielow B."/>
            <person name="Szollosi G."/>
            <person name="Zifcakova L."/>
            <person name="Stursova M."/>
            <person name="Spatafora J.W."/>
            <person name="Tedersoo L."/>
            <person name="Vaario L.-M."/>
            <person name="Yamada A."/>
            <person name="Yan M."/>
            <person name="Wang P."/>
            <person name="Xu J."/>
            <person name="Bruns T."/>
            <person name="Baldrian P."/>
            <person name="Vilgalys R."/>
            <person name="Henrissat B."/>
            <person name="Grigoriev I.V."/>
            <person name="Hibbett D."/>
            <person name="Nagy L.G."/>
            <person name="Martin F.M."/>
        </authorList>
    </citation>
    <scope>NUCLEOTIDE SEQUENCE</scope>
    <source>
        <strain evidence="3">Prilba</strain>
    </source>
</reference>
<comment type="caution">
    <text evidence="3">The sequence shown here is derived from an EMBL/GenBank/DDBJ whole genome shotgun (WGS) entry which is preliminary data.</text>
</comment>
<evidence type="ECO:0000259" key="2">
    <source>
        <dbReference type="Pfam" id="PF20415"/>
    </source>
</evidence>
<reference evidence="3" key="2">
    <citation type="journal article" date="2020" name="Nat. Commun.">
        <title>Large-scale genome sequencing of mycorrhizal fungi provides insights into the early evolution of symbiotic traits.</title>
        <authorList>
            <person name="Miyauchi S."/>
            <person name="Kiss E."/>
            <person name="Kuo A."/>
            <person name="Drula E."/>
            <person name="Kohler A."/>
            <person name="Sanchez-Garcia M."/>
            <person name="Morin E."/>
            <person name="Andreopoulos B."/>
            <person name="Barry K.W."/>
            <person name="Bonito G."/>
            <person name="Buee M."/>
            <person name="Carver A."/>
            <person name="Chen C."/>
            <person name="Cichocki N."/>
            <person name="Clum A."/>
            <person name="Culley D."/>
            <person name="Crous P.W."/>
            <person name="Fauchery L."/>
            <person name="Girlanda M."/>
            <person name="Hayes R.D."/>
            <person name="Keri Z."/>
            <person name="LaButti K."/>
            <person name="Lipzen A."/>
            <person name="Lombard V."/>
            <person name="Magnuson J."/>
            <person name="Maillard F."/>
            <person name="Murat C."/>
            <person name="Nolan M."/>
            <person name="Ohm R.A."/>
            <person name="Pangilinan J."/>
            <person name="Pereira M.F."/>
            <person name="Perotto S."/>
            <person name="Peter M."/>
            <person name="Pfister S."/>
            <person name="Riley R."/>
            <person name="Sitrit Y."/>
            <person name="Stielow J.B."/>
            <person name="Szollosi G."/>
            <person name="Zifcakova L."/>
            <person name="Stursova M."/>
            <person name="Spatafora J.W."/>
            <person name="Tedersoo L."/>
            <person name="Vaario L.M."/>
            <person name="Yamada A."/>
            <person name="Yan M."/>
            <person name="Wang P."/>
            <person name="Xu J."/>
            <person name="Bruns T."/>
            <person name="Baldrian P."/>
            <person name="Vilgalys R."/>
            <person name="Dunand C."/>
            <person name="Henrissat B."/>
            <person name="Grigoriev I.V."/>
            <person name="Hibbett D."/>
            <person name="Nagy L.G."/>
            <person name="Martin F.M."/>
        </authorList>
    </citation>
    <scope>NUCLEOTIDE SEQUENCE</scope>
    <source>
        <strain evidence="3">Prilba</strain>
    </source>
</reference>
<evidence type="ECO:0000313" key="4">
    <source>
        <dbReference type="Proteomes" id="UP000759537"/>
    </source>
</evidence>
<evidence type="ECO:0000313" key="3">
    <source>
        <dbReference type="EMBL" id="KAF8467448.1"/>
    </source>
</evidence>
<feature type="non-terminal residue" evidence="3">
    <location>
        <position position="1"/>
    </location>
</feature>
<gene>
    <name evidence="3" type="ORF">DFH94DRAFT_638916</name>
</gene>
<organism evidence="3 4">
    <name type="scientific">Russula ochroleuca</name>
    <dbReference type="NCBI Taxonomy" id="152965"/>
    <lineage>
        <taxon>Eukaryota</taxon>
        <taxon>Fungi</taxon>
        <taxon>Dikarya</taxon>
        <taxon>Basidiomycota</taxon>
        <taxon>Agaricomycotina</taxon>
        <taxon>Agaricomycetes</taxon>
        <taxon>Russulales</taxon>
        <taxon>Russulaceae</taxon>
        <taxon>Russula</taxon>
    </lineage>
</organism>
<dbReference type="EMBL" id="WHVB01000036">
    <property type="protein sequence ID" value="KAF8467448.1"/>
    <property type="molecule type" value="Genomic_DNA"/>
</dbReference>
<dbReference type="OrthoDB" id="3224413at2759"/>
<feature type="compositionally biased region" description="Basic and acidic residues" evidence="1">
    <location>
        <begin position="7"/>
        <end position="18"/>
    </location>
</feature>
<accession>A0A9P5JWN2</accession>
<sequence length="145" mass="16501">DITNQPVEHDYDLPREEITSAASHPPMHSLKLESHQGYPQLITVQASSDSPGIGVTVQDVLRTIQEDVRTLSRRREWTKLSAEERAEVDSAFRERCRTEEELGQGPCRIDYLRGRDRLQVLPKLSPSGEMLPAPIIPEDIFRETL</sequence>
<dbReference type="Proteomes" id="UP000759537">
    <property type="component" value="Unassembled WGS sequence"/>
</dbReference>
<dbReference type="Pfam" id="PF20415">
    <property type="entry name" value="DUF6699"/>
    <property type="match status" value="1"/>
</dbReference>
<feature type="region of interest" description="Disordered" evidence="1">
    <location>
        <begin position="1"/>
        <end position="34"/>
    </location>
</feature>
<feature type="domain" description="DUF6699" evidence="2">
    <location>
        <begin position="14"/>
        <end position="121"/>
    </location>
</feature>
<protein>
    <recommendedName>
        <fullName evidence="2">DUF6699 domain-containing protein</fullName>
    </recommendedName>
</protein>